<evidence type="ECO:0000313" key="2">
    <source>
        <dbReference type="Proteomes" id="UP000799754"/>
    </source>
</evidence>
<proteinExistence type="predicted"/>
<name>A0ACB6S0A9_9PLEO</name>
<dbReference type="Proteomes" id="UP000799754">
    <property type="component" value="Unassembled WGS sequence"/>
</dbReference>
<gene>
    <name evidence="1" type="ORF">BU25DRAFT_458912</name>
</gene>
<keyword evidence="2" id="KW-1185">Reference proteome</keyword>
<protein>
    <submittedName>
        <fullName evidence="1">Uncharacterized protein</fullName>
    </submittedName>
</protein>
<reference evidence="1" key="1">
    <citation type="journal article" date="2020" name="Stud. Mycol.">
        <title>101 Dothideomycetes genomes: a test case for predicting lifestyles and emergence of pathogens.</title>
        <authorList>
            <person name="Haridas S."/>
            <person name="Albert R."/>
            <person name="Binder M."/>
            <person name="Bloem J."/>
            <person name="Labutti K."/>
            <person name="Salamov A."/>
            <person name="Andreopoulos B."/>
            <person name="Baker S."/>
            <person name="Barry K."/>
            <person name="Bills G."/>
            <person name="Bluhm B."/>
            <person name="Cannon C."/>
            <person name="Castanera R."/>
            <person name="Culley D."/>
            <person name="Daum C."/>
            <person name="Ezra D."/>
            <person name="Gonzalez J."/>
            <person name="Henrissat B."/>
            <person name="Kuo A."/>
            <person name="Liang C."/>
            <person name="Lipzen A."/>
            <person name="Lutzoni F."/>
            <person name="Magnuson J."/>
            <person name="Mondo S."/>
            <person name="Nolan M."/>
            <person name="Ohm R."/>
            <person name="Pangilinan J."/>
            <person name="Park H.-J."/>
            <person name="Ramirez L."/>
            <person name="Alfaro M."/>
            <person name="Sun H."/>
            <person name="Tritt A."/>
            <person name="Yoshinaga Y."/>
            <person name="Zwiers L.-H."/>
            <person name="Turgeon B."/>
            <person name="Goodwin S."/>
            <person name="Spatafora J."/>
            <person name="Crous P."/>
            <person name="Grigoriev I."/>
        </authorList>
    </citation>
    <scope>NUCLEOTIDE SEQUENCE</scope>
    <source>
        <strain evidence="1">CBS 525.71</strain>
    </source>
</reference>
<comment type="caution">
    <text evidence="1">The sequence shown here is derived from an EMBL/GenBank/DDBJ whole genome shotgun (WGS) entry which is preliminary data.</text>
</comment>
<evidence type="ECO:0000313" key="1">
    <source>
        <dbReference type="EMBL" id="KAF2627100.1"/>
    </source>
</evidence>
<organism evidence="1 2">
    <name type="scientific">Macroventuria anomochaeta</name>
    <dbReference type="NCBI Taxonomy" id="301207"/>
    <lineage>
        <taxon>Eukaryota</taxon>
        <taxon>Fungi</taxon>
        <taxon>Dikarya</taxon>
        <taxon>Ascomycota</taxon>
        <taxon>Pezizomycotina</taxon>
        <taxon>Dothideomycetes</taxon>
        <taxon>Pleosporomycetidae</taxon>
        <taxon>Pleosporales</taxon>
        <taxon>Pleosporineae</taxon>
        <taxon>Didymellaceae</taxon>
        <taxon>Macroventuria</taxon>
    </lineage>
</organism>
<sequence length="686" mass="74690">MQRPHSGEQFEQAVVSQSNNGTARHVTVEHNHTTSQSETGLETATTTGSTTDSRIGPEQPLAHDVGLLSLGNASSDPKYLGPSSGVSFARLIYAAAPQTQGLTAATPPDSAHRHSGSNDNVVCVPLPKAAQMYRFAESYFDTFDHLYPFLKESSVHEMIEQKCTQSPIQRPRGDLDLAVLFLVAALGARNLEHGLDTDLRSGGYLASAMAEISQVQLHDSLKGVQIMLLLVLASLWFPKGLNAWYLKATIIASCLDLGLQRRRTVDTQTTSKRSQTTTEEDDIRSSIFWSAYSVERTLSTTLGRPLTLRDEAIDVEFPGETGTQYSSYPATVIPSSLNDLDFFSVQSYAPVQIPSGSTTGPSPSKKARLDNTSGPDYAASRFSFRFDRITAEIKLMLYRVVQLPTRFPWPTNLGNWQAEAHEACNSLLDMTRHILSTRRMSSGRARRALPAIELKYHQCILLLFRPSPAFRSPTADALAICHMSALEVIKIHSNQLRLGELPDTWLTAHTVFISGITIIYTAWVLPKINNRAAVPGASNYSTLNVSNTDAIESGLKDCSDLLAHLGRTWSVATDAKAKFDEMSSSMLDRMRNGSLPFASAANTTSRPSGTHRTGQEAGVAGLPPAPGAASNTYGLANTEDVDTVWLGSGDAFTFGDLLEPPDFLEQLGDFSASYDFGWMADSTTLL</sequence>
<dbReference type="EMBL" id="MU006718">
    <property type="protein sequence ID" value="KAF2627100.1"/>
    <property type="molecule type" value="Genomic_DNA"/>
</dbReference>
<accession>A0ACB6S0A9</accession>